<feature type="compositionally biased region" description="Polar residues" evidence="1">
    <location>
        <begin position="1"/>
        <end position="11"/>
    </location>
</feature>
<accession>A0A6G1F020</accession>
<name>A0A6G1F020_9ORYZ</name>
<feature type="compositionally biased region" description="Low complexity" evidence="1">
    <location>
        <begin position="56"/>
        <end position="65"/>
    </location>
</feature>
<evidence type="ECO:0000313" key="3">
    <source>
        <dbReference type="Proteomes" id="UP000479710"/>
    </source>
</evidence>
<dbReference type="EMBL" id="SPHZ02000002">
    <property type="protein sequence ID" value="KAF0930258.1"/>
    <property type="molecule type" value="Genomic_DNA"/>
</dbReference>
<comment type="caution">
    <text evidence="2">The sequence shown here is derived from an EMBL/GenBank/DDBJ whole genome shotgun (WGS) entry which is preliminary data.</text>
</comment>
<gene>
    <name evidence="2" type="ORF">E2562_030898</name>
</gene>
<organism evidence="2 3">
    <name type="scientific">Oryza meyeriana var. granulata</name>
    <dbReference type="NCBI Taxonomy" id="110450"/>
    <lineage>
        <taxon>Eukaryota</taxon>
        <taxon>Viridiplantae</taxon>
        <taxon>Streptophyta</taxon>
        <taxon>Embryophyta</taxon>
        <taxon>Tracheophyta</taxon>
        <taxon>Spermatophyta</taxon>
        <taxon>Magnoliopsida</taxon>
        <taxon>Liliopsida</taxon>
        <taxon>Poales</taxon>
        <taxon>Poaceae</taxon>
        <taxon>BOP clade</taxon>
        <taxon>Oryzoideae</taxon>
        <taxon>Oryzeae</taxon>
        <taxon>Oryzinae</taxon>
        <taxon>Oryza</taxon>
        <taxon>Oryza meyeriana</taxon>
    </lineage>
</organism>
<dbReference type="Proteomes" id="UP000479710">
    <property type="component" value="Unassembled WGS sequence"/>
</dbReference>
<reference evidence="2 3" key="1">
    <citation type="submission" date="2019-11" db="EMBL/GenBank/DDBJ databases">
        <title>Whole genome sequence of Oryza granulata.</title>
        <authorList>
            <person name="Li W."/>
        </authorList>
    </citation>
    <scope>NUCLEOTIDE SEQUENCE [LARGE SCALE GENOMIC DNA]</scope>
    <source>
        <strain evidence="3">cv. Menghai</strain>
        <tissue evidence="2">Leaf</tissue>
    </source>
</reference>
<evidence type="ECO:0000256" key="1">
    <source>
        <dbReference type="SAM" id="MobiDB-lite"/>
    </source>
</evidence>
<keyword evidence="3" id="KW-1185">Reference proteome</keyword>
<evidence type="ECO:0000313" key="2">
    <source>
        <dbReference type="EMBL" id="KAF0930258.1"/>
    </source>
</evidence>
<proteinExistence type="predicted"/>
<feature type="compositionally biased region" description="Low complexity" evidence="1">
    <location>
        <begin position="16"/>
        <end position="29"/>
    </location>
</feature>
<feature type="region of interest" description="Disordered" evidence="1">
    <location>
        <begin position="1"/>
        <end position="90"/>
    </location>
</feature>
<dbReference type="AlphaFoldDB" id="A0A6G1F020"/>
<sequence length="117" mass="12574">MISEYTDNVESWETPDLASVGGADADAAEAGGGKSDDARDQRRRSSSPLPSPACTAASWRHTSTSSRRHLLRRAASPAANLPPPVALDSMHHNLDASHVGICPPRRQLRRGVGLPRW</sequence>
<protein>
    <submittedName>
        <fullName evidence="2">Uncharacterized protein</fullName>
    </submittedName>
</protein>